<feature type="domain" description="DUF6534" evidence="3">
    <location>
        <begin position="103"/>
        <end position="191"/>
    </location>
</feature>
<evidence type="ECO:0000313" key="5">
    <source>
        <dbReference type="Proteomes" id="UP001148786"/>
    </source>
</evidence>
<feature type="transmembrane region" description="Helical" evidence="2">
    <location>
        <begin position="55"/>
        <end position="80"/>
    </location>
</feature>
<sequence length="256" mass="28935">MYSMWYYLIEHYGNPIVILAIHWTLTMSISATAVIEFLVKVFYAYRLWILGGRKLYFLPGIIILFGLVALVGGIAYVVLISKNGSLLYLPKITWLLLSAFSFSLVADFLIASSMTYLLLKGRNRGLKSTDNLLRKLVTYTISTGLLTVICTLMALILAQVYQHTFYDVMFYFPLSKCYINSMLAFLNVRDSLRGNNNNMISVNLRATGSSRDRSMHDFSSSSEDRSKIEQSQKTSNAFPAFNTPEDATVQTIHHAV</sequence>
<reference evidence="4" key="1">
    <citation type="submission" date="2022-07" db="EMBL/GenBank/DDBJ databases">
        <title>Genome Sequence of Agrocybe chaxingu.</title>
        <authorList>
            <person name="Buettner E."/>
        </authorList>
    </citation>
    <scope>NUCLEOTIDE SEQUENCE</scope>
    <source>
        <strain evidence="4">MP-N11</strain>
    </source>
</reference>
<feature type="transmembrane region" description="Helical" evidence="2">
    <location>
        <begin position="20"/>
        <end position="43"/>
    </location>
</feature>
<feature type="transmembrane region" description="Helical" evidence="2">
    <location>
        <begin position="92"/>
        <end position="119"/>
    </location>
</feature>
<dbReference type="Pfam" id="PF20152">
    <property type="entry name" value="DUF6534"/>
    <property type="match status" value="1"/>
</dbReference>
<dbReference type="Proteomes" id="UP001148786">
    <property type="component" value="Unassembled WGS sequence"/>
</dbReference>
<feature type="transmembrane region" description="Helical" evidence="2">
    <location>
        <begin position="168"/>
        <end position="188"/>
    </location>
</feature>
<dbReference type="AlphaFoldDB" id="A0A9W8MRT1"/>
<evidence type="ECO:0000313" key="4">
    <source>
        <dbReference type="EMBL" id="KAJ3502565.1"/>
    </source>
</evidence>
<comment type="caution">
    <text evidence="4">The sequence shown here is derived from an EMBL/GenBank/DDBJ whole genome shotgun (WGS) entry which is preliminary data.</text>
</comment>
<organism evidence="4 5">
    <name type="scientific">Agrocybe chaxingu</name>
    <dbReference type="NCBI Taxonomy" id="84603"/>
    <lineage>
        <taxon>Eukaryota</taxon>
        <taxon>Fungi</taxon>
        <taxon>Dikarya</taxon>
        <taxon>Basidiomycota</taxon>
        <taxon>Agaricomycotina</taxon>
        <taxon>Agaricomycetes</taxon>
        <taxon>Agaricomycetidae</taxon>
        <taxon>Agaricales</taxon>
        <taxon>Agaricineae</taxon>
        <taxon>Strophariaceae</taxon>
        <taxon>Agrocybe</taxon>
    </lineage>
</organism>
<dbReference type="EMBL" id="JANKHO010001264">
    <property type="protein sequence ID" value="KAJ3502565.1"/>
    <property type="molecule type" value="Genomic_DNA"/>
</dbReference>
<evidence type="ECO:0000256" key="1">
    <source>
        <dbReference type="SAM" id="MobiDB-lite"/>
    </source>
</evidence>
<evidence type="ECO:0000256" key="2">
    <source>
        <dbReference type="SAM" id="Phobius"/>
    </source>
</evidence>
<protein>
    <recommendedName>
        <fullName evidence="3">DUF6534 domain-containing protein</fullName>
    </recommendedName>
</protein>
<dbReference type="OrthoDB" id="2535105at2759"/>
<keyword evidence="5" id="KW-1185">Reference proteome</keyword>
<feature type="compositionally biased region" description="Basic and acidic residues" evidence="1">
    <location>
        <begin position="210"/>
        <end position="230"/>
    </location>
</feature>
<feature type="transmembrane region" description="Helical" evidence="2">
    <location>
        <begin position="139"/>
        <end position="162"/>
    </location>
</feature>
<keyword evidence="2" id="KW-0812">Transmembrane</keyword>
<keyword evidence="2" id="KW-0472">Membrane</keyword>
<evidence type="ECO:0000259" key="3">
    <source>
        <dbReference type="Pfam" id="PF20152"/>
    </source>
</evidence>
<dbReference type="PANTHER" id="PTHR40465">
    <property type="entry name" value="CHROMOSOME 1, WHOLE GENOME SHOTGUN SEQUENCE"/>
    <property type="match status" value="1"/>
</dbReference>
<feature type="region of interest" description="Disordered" evidence="1">
    <location>
        <begin position="208"/>
        <end position="242"/>
    </location>
</feature>
<proteinExistence type="predicted"/>
<dbReference type="InterPro" id="IPR045339">
    <property type="entry name" value="DUF6534"/>
</dbReference>
<accession>A0A9W8MRT1</accession>
<keyword evidence="2" id="KW-1133">Transmembrane helix</keyword>
<gene>
    <name evidence="4" type="ORF">NLJ89_g8829</name>
</gene>
<name>A0A9W8MRT1_9AGAR</name>
<dbReference type="PANTHER" id="PTHR40465:SF1">
    <property type="entry name" value="DUF6534 DOMAIN-CONTAINING PROTEIN"/>
    <property type="match status" value="1"/>
</dbReference>